<proteinExistence type="predicted"/>
<accession>A0A7W6D105</accession>
<organism evidence="2 3">
    <name type="scientific">Hansschlegelia beijingensis</name>
    <dbReference type="NCBI Taxonomy" id="1133344"/>
    <lineage>
        <taxon>Bacteria</taxon>
        <taxon>Pseudomonadati</taxon>
        <taxon>Pseudomonadota</taxon>
        <taxon>Alphaproteobacteria</taxon>
        <taxon>Hyphomicrobiales</taxon>
        <taxon>Methylopilaceae</taxon>
        <taxon>Hansschlegelia</taxon>
    </lineage>
</organism>
<name>A0A7W6D105_9HYPH</name>
<feature type="signal peptide" evidence="1">
    <location>
        <begin position="1"/>
        <end position="20"/>
    </location>
</feature>
<feature type="chain" id="PRO_5030743126" evidence="1">
    <location>
        <begin position="21"/>
        <end position="110"/>
    </location>
</feature>
<evidence type="ECO:0000313" key="3">
    <source>
        <dbReference type="Proteomes" id="UP000528964"/>
    </source>
</evidence>
<dbReference type="EMBL" id="JACIDR010000004">
    <property type="protein sequence ID" value="MBB3974017.1"/>
    <property type="molecule type" value="Genomic_DNA"/>
</dbReference>
<reference evidence="2 3" key="1">
    <citation type="submission" date="2020-08" db="EMBL/GenBank/DDBJ databases">
        <title>Genomic Encyclopedia of Type Strains, Phase IV (KMG-IV): sequencing the most valuable type-strain genomes for metagenomic binning, comparative biology and taxonomic classification.</title>
        <authorList>
            <person name="Goeker M."/>
        </authorList>
    </citation>
    <scope>NUCLEOTIDE SEQUENCE [LARGE SCALE GENOMIC DNA]</scope>
    <source>
        <strain evidence="2 3">DSM 25481</strain>
    </source>
</reference>
<comment type="caution">
    <text evidence="2">The sequence shown here is derived from an EMBL/GenBank/DDBJ whole genome shotgun (WGS) entry which is preliminary data.</text>
</comment>
<keyword evidence="1" id="KW-0732">Signal</keyword>
<keyword evidence="3" id="KW-1185">Reference proteome</keyword>
<dbReference type="AlphaFoldDB" id="A0A7W6D105"/>
<sequence length="110" mass="13053">MRRLIALSLLSGMAAAPAFAADVPESYYERHSYERAPLERETVVEEPAWRSVTIEEEEPIEERVIVRRPPPVVVRRAHVEELPPDHDWRHVRRDRPFVEEEITRYDGPRW</sequence>
<evidence type="ECO:0000313" key="2">
    <source>
        <dbReference type="EMBL" id="MBB3974017.1"/>
    </source>
</evidence>
<evidence type="ECO:0000256" key="1">
    <source>
        <dbReference type="SAM" id="SignalP"/>
    </source>
</evidence>
<dbReference type="Proteomes" id="UP000528964">
    <property type="component" value="Unassembled WGS sequence"/>
</dbReference>
<protein>
    <submittedName>
        <fullName evidence="2">Uncharacterized protein</fullName>
    </submittedName>
</protein>
<dbReference type="RefSeq" id="WP_183395875.1">
    <property type="nucleotide sequence ID" value="NZ_JACIDR010000004.1"/>
</dbReference>
<gene>
    <name evidence="2" type="ORF">GGR24_002694</name>
</gene>